<protein>
    <submittedName>
        <fullName evidence="2">Uncharacterized protein</fullName>
    </submittedName>
</protein>
<keyword evidence="1" id="KW-0472">Membrane</keyword>
<evidence type="ECO:0000313" key="3">
    <source>
        <dbReference type="Proteomes" id="UP000064029"/>
    </source>
</evidence>
<name>A0A124R8V2_9BURK</name>
<proteinExistence type="predicted"/>
<reference evidence="2 3" key="1">
    <citation type="submission" date="2015-11" db="EMBL/GenBank/DDBJ databases">
        <title>Expanding the genomic diversity of Burkholderia species for the development of highly accurate diagnostics.</title>
        <authorList>
            <person name="Sahl J."/>
            <person name="Keim P."/>
            <person name="Wagner D."/>
        </authorList>
    </citation>
    <scope>NUCLEOTIDE SEQUENCE [LARGE SCALE GENOMIC DNA]</scope>
    <source>
        <strain evidence="2 3">MSMB2036</strain>
    </source>
</reference>
<sequence length="95" mass="10911">MFCSHEHTELAKRQSCFIAAGSNLALSTVPVIALEYIRMVYFHRKRQILVTGKTLAVQEQFVYFQAIWTSRVLGVVYRCLCSSSPKPWIVLGEMR</sequence>
<evidence type="ECO:0000313" key="2">
    <source>
        <dbReference type="EMBL" id="KVG59374.1"/>
    </source>
</evidence>
<feature type="transmembrane region" description="Helical" evidence="1">
    <location>
        <begin position="17"/>
        <end position="37"/>
    </location>
</feature>
<keyword evidence="1" id="KW-0812">Transmembrane</keyword>
<organism evidence="2 3">
    <name type="scientific">Burkholderia ubonensis</name>
    <dbReference type="NCBI Taxonomy" id="101571"/>
    <lineage>
        <taxon>Bacteria</taxon>
        <taxon>Pseudomonadati</taxon>
        <taxon>Pseudomonadota</taxon>
        <taxon>Betaproteobacteria</taxon>
        <taxon>Burkholderiales</taxon>
        <taxon>Burkholderiaceae</taxon>
        <taxon>Burkholderia</taxon>
        <taxon>Burkholderia cepacia complex</taxon>
    </lineage>
</organism>
<accession>A0A124R8V2</accession>
<dbReference type="Proteomes" id="UP000064029">
    <property type="component" value="Unassembled WGS sequence"/>
</dbReference>
<evidence type="ECO:0000256" key="1">
    <source>
        <dbReference type="SAM" id="Phobius"/>
    </source>
</evidence>
<comment type="caution">
    <text evidence="2">The sequence shown here is derived from an EMBL/GenBank/DDBJ whole genome shotgun (WGS) entry which is preliminary data.</text>
</comment>
<dbReference type="AlphaFoldDB" id="A0A124R8V2"/>
<gene>
    <name evidence="2" type="ORF">WJ33_34230</name>
</gene>
<keyword evidence="1" id="KW-1133">Transmembrane helix</keyword>
<dbReference type="EMBL" id="LOXM01000217">
    <property type="protein sequence ID" value="KVG59374.1"/>
    <property type="molecule type" value="Genomic_DNA"/>
</dbReference>